<gene>
    <name evidence="9" type="ORF">DFR59_102378</name>
</gene>
<comment type="similarity">
    <text evidence="1 6">Belongs to the sigma-70 factor family. ECF subfamily.</text>
</comment>
<dbReference type="InterPro" id="IPR039425">
    <property type="entry name" value="RNA_pol_sigma-70-like"/>
</dbReference>
<dbReference type="GO" id="GO:0006950">
    <property type="term" value="P:response to stress"/>
    <property type="evidence" value="ECO:0007669"/>
    <property type="project" value="UniProtKB-ARBA"/>
</dbReference>
<dbReference type="SUPFAM" id="SSF88659">
    <property type="entry name" value="Sigma3 and sigma4 domains of RNA polymerase sigma factors"/>
    <property type="match status" value="1"/>
</dbReference>
<dbReference type="PROSITE" id="PS01063">
    <property type="entry name" value="SIGMA70_ECF"/>
    <property type="match status" value="1"/>
</dbReference>
<dbReference type="PANTHER" id="PTHR43133:SF60">
    <property type="entry name" value="RNA POLYMERASE SIGMA FACTOR SIGV"/>
    <property type="match status" value="1"/>
</dbReference>
<dbReference type="Gene3D" id="1.10.1740.10">
    <property type="match status" value="1"/>
</dbReference>
<dbReference type="InterPro" id="IPR013325">
    <property type="entry name" value="RNA_pol_sigma_r2"/>
</dbReference>
<dbReference type="Gene3D" id="1.10.10.10">
    <property type="entry name" value="Winged helix-like DNA-binding domain superfamily/Winged helix DNA-binding domain"/>
    <property type="match status" value="1"/>
</dbReference>
<dbReference type="Pfam" id="PF08281">
    <property type="entry name" value="Sigma70_r4_2"/>
    <property type="match status" value="1"/>
</dbReference>
<evidence type="ECO:0000256" key="1">
    <source>
        <dbReference type="ARBA" id="ARBA00010641"/>
    </source>
</evidence>
<dbReference type="NCBIfam" id="TIGR02937">
    <property type="entry name" value="sigma70-ECF"/>
    <property type="match status" value="1"/>
</dbReference>
<keyword evidence="3 6" id="KW-0731">Sigma factor</keyword>
<accession>A0A370GPV7</accession>
<keyword evidence="5 6" id="KW-0804">Transcription</keyword>
<dbReference type="SUPFAM" id="SSF88946">
    <property type="entry name" value="Sigma2 domain of RNA polymerase sigma factors"/>
    <property type="match status" value="1"/>
</dbReference>
<dbReference type="PANTHER" id="PTHR43133">
    <property type="entry name" value="RNA POLYMERASE ECF-TYPE SIGMA FACTO"/>
    <property type="match status" value="1"/>
</dbReference>
<dbReference type="InterPro" id="IPR007627">
    <property type="entry name" value="RNA_pol_sigma70_r2"/>
</dbReference>
<dbReference type="InterPro" id="IPR013249">
    <property type="entry name" value="RNA_pol_sigma70_r4_t2"/>
</dbReference>
<sequence>MTGTSRFLLYFVESKLFHFYCDKMGCESSNVVEKVIGGRHMTEKERITQWFYEYSDDLYHYFYYRLGKSDAEDLVQEVFIKALNGIKSFNGNSTPKTWLFRIALNAATDKIRRERRTRFGLAAIFQHELLQSDNGGPSPERMAEMNESSRALYDAIHKLKGSYRDVLILRGIKEFSVDETAAILDWSPQKVRSTYYRAKEALARKLGGDYDA</sequence>
<evidence type="ECO:0000256" key="3">
    <source>
        <dbReference type="ARBA" id="ARBA00023082"/>
    </source>
</evidence>
<comment type="caution">
    <text evidence="9">The sequence shown here is derived from an EMBL/GenBank/DDBJ whole genome shotgun (WGS) entry which is preliminary data.</text>
</comment>
<dbReference type="Pfam" id="PF04542">
    <property type="entry name" value="Sigma70_r2"/>
    <property type="match status" value="1"/>
</dbReference>
<evidence type="ECO:0000259" key="8">
    <source>
        <dbReference type="Pfam" id="PF08281"/>
    </source>
</evidence>
<dbReference type="InterPro" id="IPR013324">
    <property type="entry name" value="RNA_pol_sigma_r3/r4-like"/>
</dbReference>
<proteinExistence type="inferred from homology"/>
<dbReference type="GO" id="GO:0016987">
    <property type="term" value="F:sigma factor activity"/>
    <property type="evidence" value="ECO:0007669"/>
    <property type="project" value="UniProtKB-KW"/>
</dbReference>
<dbReference type="GO" id="GO:0003677">
    <property type="term" value="F:DNA binding"/>
    <property type="evidence" value="ECO:0007669"/>
    <property type="project" value="UniProtKB-KW"/>
</dbReference>
<evidence type="ECO:0000259" key="7">
    <source>
        <dbReference type="Pfam" id="PF04542"/>
    </source>
</evidence>
<evidence type="ECO:0000313" key="10">
    <source>
        <dbReference type="Proteomes" id="UP000255326"/>
    </source>
</evidence>
<dbReference type="InterPro" id="IPR000838">
    <property type="entry name" value="RNA_pol_sigma70_ECF_CS"/>
</dbReference>
<name>A0A370GPV7_9BACI</name>
<dbReference type="AlphaFoldDB" id="A0A370GPV7"/>
<dbReference type="InterPro" id="IPR014284">
    <property type="entry name" value="RNA_pol_sigma-70_dom"/>
</dbReference>
<dbReference type="CDD" id="cd06171">
    <property type="entry name" value="Sigma70_r4"/>
    <property type="match status" value="1"/>
</dbReference>
<dbReference type="EMBL" id="QQAY01000002">
    <property type="protein sequence ID" value="RDI45745.1"/>
    <property type="molecule type" value="Genomic_DNA"/>
</dbReference>
<feature type="domain" description="RNA polymerase sigma-70 region 2" evidence="7">
    <location>
        <begin position="53"/>
        <end position="117"/>
    </location>
</feature>
<evidence type="ECO:0000256" key="4">
    <source>
        <dbReference type="ARBA" id="ARBA00023125"/>
    </source>
</evidence>
<keyword evidence="10" id="KW-1185">Reference proteome</keyword>
<keyword evidence="2 6" id="KW-0805">Transcription regulation</keyword>
<dbReference type="GO" id="GO:0006352">
    <property type="term" value="P:DNA-templated transcription initiation"/>
    <property type="evidence" value="ECO:0007669"/>
    <property type="project" value="InterPro"/>
</dbReference>
<evidence type="ECO:0000256" key="6">
    <source>
        <dbReference type="RuleBase" id="RU000716"/>
    </source>
</evidence>
<reference evidence="9 10" key="1">
    <citation type="submission" date="2018-07" db="EMBL/GenBank/DDBJ databases">
        <title>Genomic Encyclopedia of Type Strains, Phase IV (KMG-IV): sequencing the most valuable type-strain genomes for metagenomic binning, comparative biology and taxonomic classification.</title>
        <authorList>
            <person name="Goeker M."/>
        </authorList>
    </citation>
    <scope>NUCLEOTIDE SEQUENCE [LARGE SCALE GENOMIC DNA]</scope>
    <source>
        <strain evidence="9 10">DSM 25281</strain>
    </source>
</reference>
<dbReference type="InterPro" id="IPR036388">
    <property type="entry name" value="WH-like_DNA-bd_sf"/>
</dbReference>
<evidence type="ECO:0000256" key="5">
    <source>
        <dbReference type="ARBA" id="ARBA00023163"/>
    </source>
</evidence>
<dbReference type="Proteomes" id="UP000255326">
    <property type="component" value="Unassembled WGS sequence"/>
</dbReference>
<organism evidence="9 10">
    <name type="scientific">Falsibacillus pallidus</name>
    <dbReference type="NCBI Taxonomy" id="493781"/>
    <lineage>
        <taxon>Bacteria</taxon>
        <taxon>Bacillati</taxon>
        <taxon>Bacillota</taxon>
        <taxon>Bacilli</taxon>
        <taxon>Bacillales</taxon>
        <taxon>Bacillaceae</taxon>
        <taxon>Falsibacillus</taxon>
    </lineage>
</organism>
<protein>
    <recommendedName>
        <fullName evidence="6">RNA polymerase sigma factor</fullName>
    </recommendedName>
</protein>
<feature type="domain" description="RNA polymerase sigma factor 70 region 4 type 2" evidence="8">
    <location>
        <begin position="150"/>
        <end position="202"/>
    </location>
</feature>
<evidence type="ECO:0000313" key="9">
    <source>
        <dbReference type="EMBL" id="RDI45745.1"/>
    </source>
</evidence>
<evidence type="ECO:0000256" key="2">
    <source>
        <dbReference type="ARBA" id="ARBA00023015"/>
    </source>
</evidence>
<keyword evidence="4 6" id="KW-0238">DNA-binding</keyword>